<reference evidence="4 5" key="1">
    <citation type="submission" date="2016-06" db="EMBL/GenBank/DDBJ databases">
        <title>Revisiting the taxonomy of the Elizabethkingia Genus based on Whole-Genome Sequencing, Optical Mapping, and MALDI-TOF.</title>
        <authorList>
            <person name="Nicholson A.C."/>
        </authorList>
    </citation>
    <scope>NUCLEOTIDE SEQUENCE [LARGE SCALE GENOMIC DNA]</scope>
    <source>
        <strain evidence="4 5">G4070</strain>
    </source>
</reference>
<dbReference type="SUPFAM" id="SSF56349">
    <property type="entry name" value="DNA breaking-rejoining enzymes"/>
    <property type="match status" value="1"/>
</dbReference>
<gene>
    <name evidence="4" type="ORF">BAZ10_01965</name>
</gene>
<name>A0A1T3MN52_9FLAO</name>
<dbReference type="GO" id="GO:0015074">
    <property type="term" value="P:DNA integration"/>
    <property type="evidence" value="ECO:0007669"/>
    <property type="project" value="InterPro"/>
</dbReference>
<dbReference type="InterPro" id="IPR013762">
    <property type="entry name" value="Integrase-like_cat_sf"/>
</dbReference>
<dbReference type="Gene3D" id="1.10.443.10">
    <property type="entry name" value="Intergrase catalytic core"/>
    <property type="match status" value="1"/>
</dbReference>
<dbReference type="InterPro" id="IPR025269">
    <property type="entry name" value="SAM-like_dom"/>
</dbReference>
<proteinExistence type="predicted"/>
<evidence type="ECO:0000256" key="1">
    <source>
        <dbReference type="ARBA" id="ARBA00023125"/>
    </source>
</evidence>
<dbReference type="PANTHER" id="PTHR30349">
    <property type="entry name" value="PHAGE INTEGRASE-RELATED"/>
    <property type="match status" value="1"/>
</dbReference>
<evidence type="ECO:0000313" key="5">
    <source>
        <dbReference type="Proteomes" id="UP000190813"/>
    </source>
</evidence>
<dbReference type="Proteomes" id="UP000190813">
    <property type="component" value="Unassembled WGS sequence"/>
</dbReference>
<dbReference type="PANTHER" id="PTHR30349:SF64">
    <property type="entry name" value="PROPHAGE INTEGRASE INTD-RELATED"/>
    <property type="match status" value="1"/>
</dbReference>
<protein>
    <submittedName>
        <fullName evidence="4">Integrase</fullName>
    </submittedName>
</protein>
<keyword evidence="5" id="KW-1185">Reference proteome</keyword>
<dbReference type="InterPro" id="IPR011010">
    <property type="entry name" value="DNA_brk_join_enz"/>
</dbReference>
<keyword evidence="2" id="KW-0233">DNA recombination</keyword>
<evidence type="ECO:0000256" key="2">
    <source>
        <dbReference type="ARBA" id="ARBA00023172"/>
    </source>
</evidence>
<dbReference type="InterPro" id="IPR010998">
    <property type="entry name" value="Integrase_recombinase_N"/>
</dbReference>
<organism evidence="4 5">
    <name type="scientific">Elizabethkingia occulta</name>
    <dbReference type="NCBI Taxonomy" id="1867263"/>
    <lineage>
        <taxon>Bacteria</taxon>
        <taxon>Pseudomonadati</taxon>
        <taxon>Bacteroidota</taxon>
        <taxon>Flavobacteriia</taxon>
        <taxon>Flavobacteriales</taxon>
        <taxon>Weeksellaceae</taxon>
        <taxon>Elizabethkingia</taxon>
    </lineage>
</organism>
<dbReference type="InterPro" id="IPR050090">
    <property type="entry name" value="Tyrosine_recombinase_XerCD"/>
</dbReference>
<evidence type="ECO:0000259" key="3">
    <source>
        <dbReference type="Pfam" id="PF13102"/>
    </source>
</evidence>
<comment type="caution">
    <text evidence="4">The sequence shown here is derived from an EMBL/GenBank/DDBJ whole genome shotgun (WGS) entry which is preliminary data.</text>
</comment>
<accession>A0A1T3MN52</accession>
<dbReference type="Pfam" id="PF13102">
    <property type="entry name" value="Phage_int_SAM_5"/>
    <property type="match status" value="1"/>
</dbReference>
<keyword evidence="1" id="KW-0238">DNA-binding</keyword>
<evidence type="ECO:0000313" key="4">
    <source>
        <dbReference type="EMBL" id="OPC66025.1"/>
    </source>
</evidence>
<dbReference type="EMBL" id="MAHX01000013">
    <property type="protein sequence ID" value="OPC66025.1"/>
    <property type="molecule type" value="Genomic_DNA"/>
</dbReference>
<dbReference type="RefSeq" id="WP_078771603.1">
    <property type="nucleotide sequence ID" value="NZ_CBCSBR010000045.1"/>
</dbReference>
<feature type="domain" description="Phage integrase SAM-like" evidence="3">
    <location>
        <begin position="109"/>
        <end position="196"/>
    </location>
</feature>
<sequence length="408" mass="48238">MEFNFQLTNTGLVKNINLTITTFNNQFFKLRTPFSICKEEWNHDKSRPKNIYIKKYKELNYKLDFLKIELSKYLNERIQNKKSFSKYSISKIVLNICSENHTHYPENSLLYFMLIYIQNKKVSISHSTYKRYMVFFNLIRKFEGFIIKQQSIEDINPEFINRFIIYGRNEAYSESTILRTLNFVKTILNFVEKKGIKTAVRELELKQKKVSKEVLFLTEQEIKKIKQTTLPDALIPARNWLIISCYSGQRFSDFMAFSKEKITKIEDIICIKFIQQKTKKEILLPLHPAIINILQQNGNCFPRHMNIGDYNRDIRLIAKYAGINTILNVKKRIGFRTKQLFLEKWQAISSHIGRRSFATNFYGKIPTPLLMGATGHSSEQIFLQYINHMDKERAVSLASYFNKHAIIH</sequence>
<dbReference type="AlphaFoldDB" id="A0A1T3MN52"/>
<dbReference type="Gene3D" id="1.10.150.130">
    <property type="match status" value="1"/>
</dbReference>
<dbReference type="GO" id="GO:0003677">
    <property type="term" value="F:DNA binding"/>
    <property type="evidence" value="ECO:0007669"/>
    <property type="project" value="UniProtKB-KW"/>
</dbReference>
<dbReference type="GO" id="GO:0006310">
    <property type="term" value="P:DNA recombination"/>
    <property type="evidence" value="ECO:0007669"/>
    <property type="project" value="UniProtKB-KW"/>
</dbReference>